<dbReference type="eggNOG" id="COG3876">
    <property type="taxonomic scope" value="Bacteria"/>
</dbReference>
<comment type="caution">
    <text evidence="4">The sequence shown here is derived from an EMBL/GenBank/DDBJ whole genome shotgun (WGS) entry which is preliminary data.</text>
</comment>
<dbReference type="Gene3D" id="3.40.50.12170">
    <property type="entry name" value="Uncharacterised protein PF07075, DUF1343"/>
    <property type="match status" value="1"/>
</dbReference>
<dbReference type="STRING" id="1346330.M472_11530"/>
<dbReference type="InterPro" id="IPR048502">
    <property type="entry name" value="NamZ_N"/>
</dbReference>
<protein>
    <recommendedName>
        <fullName evidence="6">DUF1343 domain-containing protein</fullName>
    </recommendedName>
</protein>
<evidence type="ECO:0000259" key="3">
    <source>
        <dbReference type="Pfam" id="PF20732"/>
    </source>
</evidence>
<dbReference type="PANTHER" id="PTHR42915">
    <property type="entry name" value="HYPOTHETICAL 460 KDA PROTEIN IN FEUA-SIGW INTERGENIC REGION [PRECURSOR]"/>
    <property type="match status" value="1"/>
</dbReference>
<keyword evidence="5" id="KW-1185">Reference proteome</keyword>
<dbReference type="InterPro" id="IPR008302">
    <property type="entry name" value="NamZ"/>
</dbReference>
<evidence type="ECO:0008006" key="6">
    <source>
        <dbReference type="Google" id="ProtNLM"/>
    </source>
</evidence>
<sequence length="407" mass="45794">MNLGQKTLLSIFLIFAGTAALKAQQALDYCNNRIRTGAQQTERYVPYLMGKRVAILGNPSTVIGEKHLVDSLLTLGVDIVKIFGPEHGFRGNASNGTEVGDEVDAQTNIPIISLYGNKKKPSAEDLSDVDIFIFDVQDMGVRFYTNINTLRDIMEACADHDKEMLILDRPNPNAYLIDGPILENKHKSGIGQFPVPIAHGMTTAEFAQMINGEGWMTTKKKCKLKIIPVESYAHHMLYKLPVSPSPNLNTEQSILLYPSTCLFEGVKVNHGRGTDFPFTIIGSPAYKGIYDFSFTPVSKKGMSEKPLFMNEVCYGLDLRSYDVRELIKSKQLNLSWIIELYRKSPEKDKFFDRSFSDQIGKFENLSGADALRQQIEKGVSEKQIRASWAKGLTDYKKMRTKYVIYED</sequence>
<name>U2HVV3_9SPHI</name>
<dbReference type="OrthoDB" id="9801061at2"/>
<dbReference type="PANTHER" id="PTHR42915:SF1">
    <property type="entry name" value="PEPTIDOGLYCAN BETA-N-ACETYLMURAMIDASE NAMZ"/>
    <property type="match status" value="1"/>
</dbReference>
<dbReference type="Pfam" id="PF07075">
    <property type="entry name" value="NamZ_N"/>
    <property type="match status" value="1"/>
</dbReference>
<dbReference type="RefSeq" id="WP_021070901.1">
    <property type="nucleotide sequence ID" value="NZ_ATDL01000015.1"/>
</dbReference>
<feature type="signal peptide" evidence="1">
    <location>
        <begin position="1"/>
        <end position="22"/>
    </location>
</feature>
<feature type="chain" id="PRO_5004627572" description="DUF1343 domain-containing protein" evidence="1">
    <location>
        <begin position="23"/>
        <end position="407"/>
    </location>
</feature>
<evidence type="ECO:0000313" key="5">
    <source>
        <dbReference type="Proteomes" id="UP000016584"/>
    </source>
</evidence>
<proteinExistence type="predicted"/>
<dbReference type="PATRIC" id="fig|1346330.5.peg.2748"/>
<gene>
    <name evidence="4" type="ORF">M472_11530</name>
</gene>
<dbReference type="AlphaFoldDB" id="U2HVV3"/>
<dbReference type="InterPro" id="IPR048503">
    <property type="entry name" value="NamZ_C"/>
</dbReference>
<dbReference type="Gene3D" id="3.90.1150.140">
    <property type="match status" value="1"/>
</dbReference>
<feature type="domain" description="Peptidoglycan beta-N-acetylmuramidase NamZ N-terminal" evidence="2">
    <location>
        <begin position="53"/>
        <end position="251"/>
    </location>
</feature>
<reference evidence="4 5" key="1">
    <citation type="journal article" date="2013" name="Genome Announc.">
        <title>The Draft Genome Sequence of Sphingomonas paucimobilis Strain HER1398 (Proteobacteria), Host to the Giant PAU Phage, Indicates That It Is a Member of the Genus Sphingobacterium (Bacteroidetes).</title>
        <authorList>
            <person name="White R.A.III."/>
            <person name="Suttle C.A."/>
        </authorList>
    </citation>
    <scope>NUCLEOTIDE SEQUENCE [LARGE SCALE GENOMIC DNA]</scope>
    <source>
        <strain evidence="4 5">HER1398</strain>
    </source>
</reference>
<evidence type="ECO:0000259" key="2">
    <source>
        <dbReference type="Pfam" id="PF07075"/>
    </source>
</evidence>
<dbReference type="EMBL" id="ATDL01000015">
    <property type="protein sequence ID" value="ERJ59405.1"/>
    <property type="molecule type" value="Genomic_DNA"/>
</dbReference>
<organism evidence="4 5">
    <name type="scientific">Sphingobacterium paucimobilis HER1398</name>
    <dbReference type="NCBI Taxonomy" id="1346330"/>
    <lineage>
        <taxon>Bacteria</taxon>
        <taxon>Pseudomonadati</taxon>
        <taxon>Bacteroidota</taxon>
        <taxon>Sphingobacteriia</taxon>
        <taxon>Sphingobacteriales</taxon>
        <taxon>Sphingobacteriaceae</taxon>
        <taxon>Sphingobacterium</taxon>
    </lineage>
</organism>
<evidence type="ECO:0000256" key="1">
    <source>
        <dbReference type="SAM" id="SignalP"/>
    </source>
</evidence>
<feature type="domain" description="Peptidoglycan beta-N-acetylmuramidase NamZ C-terminal" evidence="3">
    <location>
        <begin position="255"/>
        <end position="405"/>
    </location>
</feature>
<keyword evidence="1" id="KW-0732">Signal</keyword>
<accession>U2HVV3</accession>
<dbReference type="Proteomes" id="UP000016584">
    <property type="component" value="Unassembled WGS sequence"/>
</dbReference>
<dbReference type="PIRSF" id="PIRSF016719">
    <property type="entry name" value="UCP016719"/>
    <property type="match status" value="1"/>
</dbReference>
<evidence type="ECO:0000313" key="4">
    <source>
        <dbReference type="EMBL" id="ERJ59405.1"/>
    </source>
</evidence>
<dbReference type="GO" id="GO:0033922">
    <property type="term" value="F:peptidoglycan beta-N-acetylmuramidase activity"/>
    <property type="evidence" value="ECO:0007669"/>
    <property type="project" value="InterPro"/>
</dbReference>
<dbReference type="Pfam" id="PF20732">
    <property type="entry name" value="NamZ_C"/>
    <property type="match status" value="1"/>
</dbReference>